<keyword evidence="1" id="KW-0472">Membrane</keyword>
<comment type="caution">
    <text evidence="2">The sequence shown here is derived from an EMBL/GenBank/DDBJ whole genome shotgun (WGS) entry which is preliminary data.</text>
</comment>
<proteinExistence type="predicted"/>
<organism evidence="2">
    <name type="scientific">Ignisphaera aggregans</name>
    <dbReference type="NCBI Taxonomy" id="334771"/>
    <lineage>
        <taxon>Archaea</taxon>
        <taxon>Thermoproteota</taxon>
        <taxon>Thermoprotei</taxon>
        <taxon>Desulfurococcales</taxon>
        <taxon>Desulfurococcaceae</taxon>
        <taxon>Ignisphaera</taxon>
    </lineage>
</organism>
<sequence>MLILLIFEYWKAKNITENQNGYGYDILFQSAYPYANILAAIGLAFIVVAVVLKFYVNKNREKLILKHLEVGS</sequence>
<reference evidence="2" key="1">
    <citation type="journal article" date="2020" name="mSystems">
        <title>Genome- and Community-Level Interaction Insights into Carbon Utilization and Element Cycling Functions of Hydrothermarchaeota in Hydrothermal Sediment.</title>
        <authorList>
            <person name="Zhou Z."/>
            <person name="Liu Y."/>
            <person name="Xu W."/>
            <person name="Pan J."/>
            <person name="Luo Z.H."/>
            <person name="Li M."/>
        </authorList>
    </citation>
    <scope>NUCLEOTIDE SEQUENCE [LARGE SCALE GENOMIC DNA]</scope>
    <source>
        <strain evidence="2">SpSt-125</strain>
    </source>
</reference>
<dbReference type="EMBL" id="DSEU01000011">
    <property type="protein sequence ID" value="HEM66384.1"/>
    <property type="molecule type" value="Genomic_DNA"/>
</dbReference>
<evidence type="ECO:0000313" key="2">
    <source>
        <dbReference type="EMBL" id="HEM66384.1"/>
    </source>
</evidence>
<keyword evidence="1" id="KW-0812">Transmembrane</keyword>
<accession>A0A7J2U0T0</accession>
<name>A0A7J2U0T0_9CREN</name>
<evidence type="ECO:0000256" key="1">
    <source>
        <dbReference type="SAM" id="Phobius"/>
    </source>
</evidence>
<gene>
    <name evidence="2" type="ORF">ENO26_02255</name>
</gene>
<dbReference type="AlphaFoldDB" id="A0A7J2U0T0"/>
<protein>
    <submittedName>
        <fullName evidence="2">Uncharacterized protein</fullName>
    </submittedName>
</protein>
<keyword evidence="1" id="KW-1133">Transmembrane helix</keyword>
<feature type="transmembrane region" description="Helical" evidence="1">
    <location>
        <begin position="34"/>
        <end position="56"/>
    </location>
</feature>